<dbReference type="EMBL" id="LNXY01000001">
    <property type="protein sequence ID" value="KTC93703.1"/>
    <property type="molecule type" value="Genomic_DNA"/>
</dbReference>
<reference evidence="1 2" key="1">
    <citation type="submission" date="2015-11" db="EMBL/GenBank/DDBJ databases">
        <title>Genomic analysis of 38 Legionella species identifies large and diverse effector repertoires.</title>
        <authorList>
            <person name="Burstein D."/>
            <person name="Amaro F."/>
            <person name="Zusman T."/>
            <person name="Lifshitz Z."/>
            <person name="Cohen O."/>
            <person name="Gilbert J.A."/>
            <person name="Pupko T."/>
            <person name="Shuman H.A."/>
            <person name="Segal G."/>
        </authorList>
    </citation>
    <scope>NUCLEOTIDE SEQUENCE [LARGE SCALE GENOMIC DNA]</scope>
    <source>
        <strain evidence="1 2">ATCC 700990</strain>
    </source>
</reference>
<proteinExistence type="predicted"/>
<dbReference type="STRING" id="1212489.Ldro_0053"/>
<dbReference type="AlphaFoldDB" id="A0A0W0TDQ3"/>
<dbReference type="RefSeq" id="WP_058494420.1">
    <property type="nucleotide sequence ID" value="NZ_CAAAIU010000006.1"/>
</dbReference>
<name>A0A0W0TDQ3_9GAMM</name>
<accession>A0A0W0TDQ3</accession>
<keyword evidence="2" id="KW-1185">Reference proteome</keyword>
<dbReference type="OrthoDB" id="5653886at2"/>
<sequence length="276" mass="31117">MSLTEAEKRELEAKKDSGVKDILKQQNFDKQRKLKKELRERDRSMSAAAEAQALKENSLDWDGEPFFNKKTGDEKRPIQIGKIERSANTLISKEFSGYNDWSVAMQGLLANAVELGRALYYDPIKWTNFIPYRDTVAGGLTQIKNAAKDYTWDYTIGWAVDKLDAAALKNDELPKIRFSVAVNNGQIDTQVTKNNDPAYELNDCFNSGVVDWAQVQGYIPKTQRDGSIVFEDASGTKLTQEKFKELNEDPATSLENFLSNRLGMSVDYNPSSSFSP</sequence>
<organism evidence="1 2">
    <name type="scientific">Legionella drozanskii LLAP-1</name>
    <dbReference type="NCBI Taxonomy" id="1212489"/>
    <lineage>
        <taxon>Bacteria</taxon>
        <taxon>Pseudomonadati</taxon>
        <taxon>Pseudomonadota</taxon>
        <taxon>Gammaproteobacteria</taxon>
        <taxon>Legionellales</taxon>
        <taxon>Legionellaceae</taxon>
        <taxon>Legionella</taxon>
    </lineage>
</organism>
<evidence type="ECO:0000313" key="2">
    <source>
        <dbReference type="Proteomes" id="UP000054736"/>
    </source>
</evidence>
<evidence type="ECO:0000313" key="1">
    <source>
        <dbReference type="EMBL" id="KTC93703.1"/>
    </source>
</evidence>
<dbReference type="Proteomes" id="UP000054736">
    <property type="component" value="Unassembled WGS sequence"/>
</dbReference>
<protein>
    <recommendedName>
        <fullName evidence="3">Membrane-associated HD superfamily hydrolase</fullName>
    </recommendedName>
</protein>
<comment type="caution">
    <text evidence="1">The sequence shown here is derived from an EMBL/GenBank/DDBJ whole genome shotgun (WGS) entry which is preliminary data.</text>
</comment>
<gene>
    <name evidence="1" type="ORF">Ldro_0053</name>
</gene>
<evidence type="ECO:0008006" key="3">
    <source>
        <dbReference type="Google" id="ProtNLM"/>
    </source>
</evidence>
<dbReference type="PATRIC" id="fig|1212489.4.peg.54"/>